<dbReference type="AlphaFoldDB" id="A0A0R0BAH5"/>
<accession>A0A0R0BAH5</accession>
<evidence type="ECO:0000313" key="2">
    <source>
        <dbReference type="Proteomes" id="UP000051254"/>
    </source>
</evidence>
<gene>
    <name evidence="1" type="ORF">ABB25_13790</name>
</gene>
<dbReference type="EMBL" id="LDJH01000032">
    <property type="protein sequence ID" value="KRG54294.1"/>
    <property type="molecule type" value="Genomic_DNA"/>
</dbReference>
<evidence type="ECO:0000313" key="1">
    <source>
        <dbReference type="EMBL" id="KRG54294.1"/>
    </source>
</evidence>
<comment type="caution">
    <text evidence="1">The sequence shown here is derived from an EMBL/GenBank/DDBJ whole genome shotgun (WGS) entry which is preliminary data.</text>
</comment>
<name>A0A0R0BAH5_9GAMM</name>
<dbReference type="STRING" id="266128.ABB25_13790"/>
<reference evidence="1 2" key="1">
    <citation type="submission" date="2015-05" db="EMBL/GenBank/DDBJ databases">
        <title>Genome sequencing and analysis of members of genus Stenotrophomonas.</title>
        <authorList>
            <person name="Patil P.P."/>
            <person name="Midha S."/>
            <person name="Patil P.B."/>
        </authorList>
    </citation>
    <scope>NUCLEOTIDE SEQUENCE [LARGE SCALE GENOMIC DNA]</scope>
    <source>
        <strain evidence="1 2">DSM 17805</strain>
    </source>
</reference>
<dbReference type="Proteomes" id="UP000051254">
    <property type="component" value="Unassembled WGS sequence"/>
</dbReference>
<keyword evidence="2" id="KW-1185">Reference proteome</keyword>
<organism evidence="1 2">
    <name type="scientific">Stenotrophomonas koreensis</name>
    <dbReference type="NCBI Taxonomy" id="266128"/>
    <lineage>
        <taxon>Bacteria</taxon>
        <taxon>Pseudomonadati</taxon>
        <taxon>Pseudomonadota</taxon>
        <taxon>Gammaproteobacteria</taxon>
        <taxon>Lysobacterales</taxon>
        <taxon>Lysobacteraceae</taxon>
        <taxon>Stenotrophomonas</taxon>
    </lineage>
</organism>
<sequence length="103" mass="11325">MAIRRVSDNTWYFLVGHMPPDGEPQLMTPEKFAAATRIEVPTSLRGRASEADSLVPIFSRSGAYEAYVSDNLESEEGGYVCSFNYTGMSPNKSFKPNPLRGSA</sequence>
<proteinExistence type="predicted"/>
<dbReference type="PATRIC" id="fig|266128.3.peg.1887"/>
<protein>
    <submittedName>
        <fullName evidence="1">Uncharacterized protein</fullName>
    </submittedName>
</protein>